<dbReference type="RefSeq" id="WP_185067302.1">
    <property type="nucleotide sequence ID" value="NZ_JACHMB010000001.1"/>
</dbReference>
<proteinExistence type="predicted"/>
<dbReference type="InterPro" id="IPR016181">
    <property type="entry name" value="Acyl_CoA_acyltransferase"/>
</dbReference>
<sequence>MWTFTSDVEEYAAVAEPFLLGDPVRNTVALTVLANLRAGMPAKGPRFGWWTVDGEVRGAVFHTPPHPLGLADMPLEAVAPLLAALGAPAEVVGRVELTSEVKRLLGEPGRLVPERLYRLGTLAVPGTPGHGRLAAPADFPLLVSWYQAFAEEVRMGMGDDAAESVARRLAARELFVWEAGGAPVSLAALSPAVGGVCRIGPVYTPPSCRRNGYGAAVTAYASQVGLAERCDQVVLFTDLGNPTSNAVYQSIGYVPVSDYEHMTYEGPRSAGHRS</sequence>
<dbReference type="AlphaFoldDB" id="A0A7W9FXF6"/>
<dbReference type="PROSITE" id="PS51186">
    <property type="entry name" value="GNAT"/>
    <property type="match status" value="1"/>
</dbReference>
<keyword evidence="2" id="KW-0808">Transferase</keyword>
<evidence type="ECO:0000313" key="2">
    <source>
        <dbReference type="EMBL" id="MBB5773289.1"/>
    </source>
</evidence>
<dbReference type="Proteomes" id="UP000579153">
    <property type="component" value="Unassembled WGS sequence"/>
</dbReference>
<evidence type="ECO:0000313" key="3">
    <source>
        <dbReference type="Proteomes" id="UP000579153"/>
    </source>
</evidence>
<dbReference type="SUPFAM" id="SSF55729">
    <property type="entry name" value="Acyl-CoA N-acyltransferases (Nat)"/>
    <property type="match status" value="1"/>
</dbReference>
<evidence type="ECO:0000259" key="1">
    <source>
        <dbReference type="PROSITE" id="PS51186"/>
    </source>
</evidence>
<dbReference type="Pfam" id="PF00583">
    <property type="entry name" value="Acetyltransf_1"/>
    <property type="match status" value="1"/>
</dbReference>
<dbReference type="InterPro" id="IPR000182">
    <property type="entry name" value="GNAT_dom"/>
</dbReference>
<name>A0A7W9FXF6_9ACTN</name>
<dbReference type="CDD" id="cd04301">
    <property type="entry name" value="NAT_SF"/>
    <property type="match status" value="1"/>
</dbReference>
<reference evidence="2 3" key="1">
    <citation type="submission" date="2020-08" db="EMBL/GenBank/DDBJ databases">
        <title>Sequencing the genomes of 1000 actinobacteria strains.</title>
        <authorList>
            <person name="Klenk H.-P."/>
        </authorList>
    </citation>
    <scope>NUCLEOTIDE SEQUENCE [LARGE SCALE GENOMIC DNA]</scope>
    <source>
        <strain evidence="2 3">DSM 45507</strain>
    </source>
</reference>
<comment type="caution">
    <text evidence="2">The sequence shown here is derived from an EMBL/GenBank/DDBJ whole genome shotgun (WGS) entry which is preliminary data.</text>
</comment>
<accession>A0A7W9FXF6</accession>
<protein>
    <submittedName>
        <fullName evidence="2">GNAT superfamily N-acetyltransferase</fullName>
    </submittedName>
</protein>
<organism evidence="2 3">
    <name type="scientific">Nonomuraea jabiensis</name>
    <dbReference type="NCBI Taxonomy" id="882448"/>
    <lineage>
        <taxon>Bacteria</taxon>
        <taxon>Bacillati</taxon>
        <taxon>Actinomycetota</taxon>
        <taxon>Actinomycetes</taxon>
        <taxon>Streptosporangiales</taxon>
        <taxon>Streptosporangiaceae</taxon>
        <taxon>Nonomuraea</taxon>
    </lineage>
</organism>
<dbReference type="Gene3D" id="3.40.630.30">
    <property type="match status" value="1"/>
</dbReference>
<feature type="domain" description="N-acetyltransferase" evidence="1">
    <location>
        <begin position="129"/>
        <end position="271"/>
    </location>
</feature>
<keyword evidence="3" id="KW-1185">Reference proteome</keyword>
<gene>
    <name evidence="2" type="ORF">HD596_000045</name>
</gene>
<dbReference type="GO" id="GO:0016747">
    <property type="term" value="F:acyltransferase activity, transferring groups other than amino-acyl groups"/>
    <property type="evidence" value="ECO:0007669"/>
    <property type="project" value="InterPro"/>
</dbReference>
<dbReference type="EMBL" id="JACHMB010000001">
    <property type="protein sequence ID" value="MBB5773289.1"/>
    <property type="molecule type" value="Genomic_DNA"/>
</dbReference>